<dbReference type="InterPro" id="IPR037522">
    <property type="entry name" value="HD_GYP_dom"/>
</dbReference>
<feature type="domain" description="HD-GYP" evidence="1">
    <location>
        <begin position="1"/>
        <end position="145"/>
    </location>
</feature>
<dbReference type="RefSeq" id="WP_190997761.1">
    <property type="nucleotide sequence ID" value="NZ_JACXSI010000015.1"/>
</dbReference>
<dbReference type="Gene3D" id="1.10.3210.10">
    <property type="entry name" value="Hypothetical protein af1432"/>
    <property type="match status" value="1"/>
</dbReference>
<protein>
    <submittedName>
        <fullName evidence="2">HD-GYP domain-containing protein</fullName>
    </submittedName>
</protein>
<name>A0A927CW26_9BACI</name>
<evidence type="ECO:0000313" key="3">
    <source>
        <dbReference type="Proteomes" id="UP000602076"/>
    </source>
</evidence>
<dbReference type="PANTHER" id="PTHR43155">
    <property type="entry name" value="CYCLIC DI-GMP PHOSPHODIESTERASE PA4108-RELATED"/>
    <property type="match status" value="1"/>
</dbReference>
<accession>A0A927CW26</accession>
<dbReference type="PANTHER" id="PTHR43155:SF2">
    <property type="entry name" value="CYCLIC DI-GMP PHOSPHODIESTERASE PA4108"/>
    <property type="match status" value="1"/>
</dbReference>
<dbReference type="Pfam" id="PF13487">
    <property type="entry name" value="HD_5"/>
    <property type="match status" value="1"/>
</dbReference>
<keyword evidence="3" id="KW-1185">Reference proteome</keyword>
<organism evidence="2 3">
    <name type="scientific">Peribacillus faecalis</name>
    <dbReference type="NCBI Taxonomy" id="2772559"/>
    <lineage>
        <taxon>Bacteria</taxon>
        <taxon>Bacillati</taxon>
        <taxon>Bacillota</taxon>
        <taxon>Bacilli</taxon>
        <taxon>Bacillales</taxon>
        <taxon>Bacillaceae</taxon>
        <taxon>Peribacillus</taxon>
    </lineage>
</organism>
<dbReference type="EMBL" id="JACXSI010000015">
    <property type="protein sequence ID" value="MBD3108214.1"/>
    <property type="molecule type" value="Genomic_DNA"/>
</dbReference>
<dbReference type="AlphaFoldDB" id="A0A927CW26"/>
<evidence type="ECO:0000313" key="2">
    <source>
        <dbReference type="EMBL" id="MBD3108214.1"/>
    </source>
</evidence>
<dbReference type="Proteomes" id="UP000602076">
    <property type="component" value="Unassembled WGS sequence"/>
</dbReference>
<reference evidence="2" key="1">
    <citation type="submission" date="2020-09" db="EMBL/GenBank/DDBJ databases">
        <title>Bacillus faecalis sp. nov., a moderately halophilic bacterium isolated from cow faeces.</title>
        <authorList>
            <person name="Jiang L."/>
            <person name="Lee J."/>
        </authorList>
    </citation>
    <scope>NUCLEOTIDE SEQUENCE</scope>
    <source>
        <strain evidence="2">AGMB 02131</strain>
    </source>
</reference>
<sequence>MGTILHDVGKLKVPREILMKPGELADEEFAIIKKHTEYGFVILKEVKTIPLVVALCAYQHHERLDGTGYPQGLKDEDIHYYAKIIAVADVFDAITSNRVYREAMLPHEGLEILYAGCGRLFDLQIVEAFRSAVAIYPVGVTVELSNRTVGIVKKQNIGLGDRPIIEIIEEDGKKLSSPYVINLSEKLDIVVTGCVIV</sequence>
<dbReference type="PROSITE" id="PS51832">
    <property type="entry name" value="HD_GYP"/>
    <property type="match status" value="1"/>
</dbReference>
<proteinExistence type="predicted"/>
<dbReference type="SUPFAM" id="SSF109604">
    <property type="entry name" value="HD-domain/PDEase-like"/>
    <property type="match status" value="1"/>
</dbReference>
<evidence type="ECO:0000259" key="1">
    <source>
        <dbReference type="PROSITE" id="PS51832"/>
    </source>
</evidence>
<comment type="caution">
    <text evidence="2">The sequence shown here is derived from an EMBL/GenBank/DDBJ whole genome shotgun (WGS) entry which is preliminary data.</text>
</comment>
<dbReference type="CDD" id="cd00077">
    <property type="entry name" value="HDc"/>
    <property type="match status" value="1"/>
</dbReference>
<dbReference type="InterPro" id="IPR003607">
    <property type="entry name" value="HD/PDEase_dom"/>
</dbReference>
<gene>
    <name evidence="2" type="ORF">IEO70_07525</name>
</gene>